<dbReference type="Proteomes" id="UP001161757">
    <property type="component" value="Unassembled WGS sequence"/>
</dbReference>
<feature type="compositionally biased region" description="Basic residues" evidence="1">
    <location>
        <begin position="651"/>
        <end position="664"/>
    </location>
</feature>
<feature type="compositionally biased region" description="Polar residues" evidence="1">
    <location>
        <begin position="362"/>
        <end position="371"/>
    </location>
</feature>
<feature type="compositionally biased region" description="Low complexity" evidence="1">
    <location>
        <begin position="410"/>
        <end position="421"/>
    </location>
</feature>
<evidence type="ECO:0000313" key="3">
    <source>
        <dbReference type="Proteomes" id="UP001161757"/>
    </source>
</evidence>
<reference evidence="2" key="1">
    <citation type="submission" date="2023-01" db="EMBL/GenBank/DDBJ databases">
        <title>Exophiala dermititidis isolated from Cystic Fibrosis Patient.</title>
        <authorList>
            <person name="Kurbessoian T."/>
            <person name="Crocker A."/>
            <person name="Murante D."/>
            <person name="Hogan D.A."/>
            <person name="Stajich J.E."/>
        </authorList>
    </citation>
    <scope>NUCLEOTIDE SEQUENCE</scope>
    <source>
        <strain evidence="2">Ex8</strain>
    </source>
</reference>
<dbReference type="AlphaFoldDB" id="A0AAN6ESR9"/>
<proteinExistence type="predicted"/>
<feature type="compositionally biased region" description="Pro residues" evidence="1">
    <location>
        <begin position="38"/>
        <end position="56"/>
    </location>
</feature>
<sequence>MGRKNNKRAAREARATRDFFAVTPSAVDSPPVSASSAAPPPPPPDVAGPPPPPPTIPGTRSFHPLNRAIEKGDAEGMRQAYDYVFTRGKELYLKYLADKELRREEIIAMFVLAYSYYDMGSKQIVWAIDTDIISLVADNIAEGKLLGLFINGTEKTGLQPSQIVIHAPAPLTEYDAASLIVDLILDLNMRWALNLKSQDFTCKNPYDYLPMIALGLIHMVAFGRHLDVSITPDKFLLVGITFFRFPKMEARNNLLVPETPALTEEEVDQIYHAIGKMAGKPYQPNLDGNPINPEKIFTYTEAGQVPRLDHKLGFRELDEESTDDHPVHHPSICDDPRRWSASNQGPQVACRSGASAAKASYRGTTSGNNPPGSLAGPSTGTGAGTGTMAGSASASATARPRGSLLFQDHATASSSSAPKATTGGGRPKKPTQGQIPLIDAKKDNAKPSGPGDATRRLHKHLAELLKIDYPSIHERRKALERARDDILKSDTLAAARAEQGIVPGPGGSSSASTSAQAQPKKKKELRRRPSLHHVDRTTLQTTHFQIGMDRGWLGELERMQAMAFVKNGEYKEMADATRKAFGDKYGYELKEAADAEKENPNDPKDKGKGKAKEYCRDEEAEGQTCVAKDKDKSSQASDYLRRKEEYFGAKAKGKKGKGKNKGRGKAKDESLPEPEVDNEKEEEPPVAGPSKKKAEPAPGKQYDGGNDSETSDMYGP</sequence>
<feature type="region of interest" description="Disordered" evidence="1">
    <location>
        <begin position="318"/>
        <end position="454"/>
    </location>
</feature>
<feature type="compositionally biased region" description="Low complexity" evidence="1">
    <location>
        <begin position="388"/>
        <end position="398"/>
    </location>
</feature>
<gene>
    <name evidence="2" type="ORF">HRR80_005366</name>
</gene>
<feature type="compositionally biased region" description="Basic and acidic residues" evidence="1">
    <location>
        <begin position="592"/>
        <end position="617"/>
    </location>
</feature>
<feature type="compositionally biased region" description="Basic and acidic residues" evidence="1">
    <location>
        <begin position="627"/>
        <end position="647"/>
    </location>
</feature>
<accession>A0AAN6ESR9</accession>
<feature type="region of interest" description="Disordered" evidence="1">
    <location>
        <begin position="592"/>
        <end position="716"/>
    </location>
</feature>
<feature type="compositionally biased region" description="Basic residues" evidence="1">
    <location>
        <begin position="519"/>
        <end position="531"/>
    </location>
</feature>
<feature type="compositionally biased region" description="Basic and acidic residues" evidence="1">
    <location>
        <begin position="323"/>
        <end position="338"/>
    </location>
</feature>
<evidence type="ECO:0000256" key="1">
    <source>
        <dbReference type="SAM" id="MobiDB-lite"/>
    </source>
</evidence>
<evidence type="ECO:0000313" key="2">
    <source>
        <dbReference type="EMBL" id="KAJ8990588.1"/>
    </source>
</evidence>
<feature type="compositionally biased region" description="Low complexity" evidence="1">
    <location>
        <begin position="18"/>
        <end position="37"/>
    </location>
</feature>
<feature type="compositionally biased region" description="Acidic residues" evidence="1">
    <location>
        <begin position="671"/>
        <end position="684"/>
    </location>
</feature>
<feature type="region of interest" description="Disordered" evidence="1">
    <location>
        <begin position="1"/>
        <end position="63"/>
    </location>
</feature>
<name>A0AAN6ESR9_EXODE</name>
<organism evidence="2 3">
    <name type="scientific">Exophiala dermatitidis</name>
    <name type="common">Black yeast-like fungus</name>
    <name type="synonym">Wangiella dermatitidis</name>
    <dbReference type="NCBI Taxonomy" id="5970"/>
    <lineage>
        <taxon>Eukaryota</taxon>
        <taxon>Fungi</taxon>
        <taxon>Dikarya</taxon>
        <taxon>Ascomycota</taxon>
        <taxon>Pezizomycotina</taxon>
        <taxon>Eurotiomycetes</taxon>
        <taxon>Chaetothyriomycetidae</taxon>
        <taxon>Chaetothyriales</taxon>
        <taxon>Herpotrichiellaceae</taxon>
        <taxon>Exophiala</taxon>
    </lineage>
</organism>
<dbReference type="EMBL" id="JAJGCB010000010">
    <property type="protein sequence ID" value="KAJ8990588.1"/>
    <property type="molecule type" value="Genomic_DNA"/>
</dbReference>
<feature type="region of interest" description="Disordered" evidence="1">
    <location>
        <begin position="500"/>
        <end position="536"/>
    </location>
</feature>
<feature type="compositionally biased region" description="Low complexity" evidence="1">
    <location>
        <begin position="508"/>
        <end position="518"/>
    </location>
</feature>
<protein>
    <submittedName>
        <fullName evidence="2">Uncharacterized protein</fullName>
    </submittedName>
</protein>
<comment type="caution">
    <text evidence="2">The sequence shown here is derived from an EMBL/GenBank/DDBJ whole genome shotgun (WGS) entry which is preliminary data.</text>
</comment>